<dbReference type="EMBL" id="JAUUTY010000006">
    <property type="protein sequence ID" value="KAK1616189.1"/>
    <property type="molecule type" value="Genomic_DNA"/>
</dbReference>
<name>A0AAD8VR53_LOLMU</name>
<protein>
    <recommendedName>
        <fullName evidence="3">Reverse transcriptase domain-containing protein</fullName>
    </recommendedName>
</protein>
<accession>A0AAD8VR53</accession>
<reference evidence="1" key="1">
    <citation type="submission" date="2023-07" db="EMBL/GenBank/DDBJ databases">
        <title>A chromosome-level genome assembly of Lolium multiflorum.</title>
        <authorList>
            <person name="Chen Y."/>
            <person name="Copetti D."/>
            <person name="Kolliker R."/>
            <person name="Studer B."/>
        </authorList>
    </citation>
    <scope>NUCLEOTIDE SEQUENCE</scope>
    <source>
        <strain evidence="1">02402/16</strain>
        <tissue evidence="1">Leaf</tissue>
    </source>
</reference>
<evidence type="ECO:0008006" key="3">
    <source>
        <dbReference type="Google" id="ProtNLM"/>
    </source>
</evidence>
<dbReference type="Proteomes" id="UP001231189">
    <property type="component" value="Unassembled WGS sequence"/>
</dbReference>
<organism evidence="1 2">
    <name type="scientific">Lolium multiflorum</name>
    <name type="common">Italian ryegrass</name>
    <name type="synonym">Lolium perenne subsp. multiflorum</name>
    <dbReference type="NCBI Taxonomy" id="4521"/>
    <lineage>
        <taxon>Eukaryota</taxon>
        <taxon>Viridiplantae</taxon>
        <taxon>Streptophyta</taxon>
        <taxon>Embryophyta</taxon>
        <taxon>Tracheophyta</taxon>
        <taxon>Spermatophyta</taxon>
        <taxon>Magnoliopsida</taxon>
        <taxon>Liliopsida</taxon>
        <taxon>Poales</taxon>
        <taxon>Poaceae</taxon>
        <taxon>BOP clade</taxon>
        <taxon>Pooideae</taxon>
        <taxon>Poodae</taxon>
        <taxon>Poeae</taxon>
        <taxon>Poeae Chloroplast Group 2 (Poeae type)</taxon>
        <taxon>Loliodinae</taxon>
        <taxon>Loliinae</taxon>
        <taxon>Lolium</taxon>
    </lineage>
</organism>
<evidence type="ECO:0000313" key="1">
    <source>
        <dbReference type="EMBL" id="KAK1616189.1"/>
    </source>
</evidence>
<dbReference type="AlphaFoldDB" id="A0AAD8VR53"/>
<dbReference type="PANTHER" id="PTHR46890:SF48">
    <property type="entry name" value="RNA-DIRECTED DNA POLYMERASE"/>
    <property type="match status" value="1"/>
</dbReference>
<dbReference type="InterPro" id="IPR052343">
    <property type="entry name" value="Retrotransposon-Effector_Assoc"/>
</dbReference>
<gene>
    <name evidence="1" type="ORF">QYE76_021706</name>
</gene>
<proteinExistence type="predicted"/>
<evidence type="ECO:0000313" key="2">
    <source>
        <dbReference type="Proteomes" id="UP001231189"/>
    </source>
</evidence>
<sequence length="432" mass="48101">MPICATDFFRISKKKWGPDLDLDLGPPEFRRFFGGGVVVVVVVVEEEEVVVVVVVEEEEVVVVVVLAGGGGGGGGGCVGRRRRRWWWWWLCWLEEEEEEEEEEVVVVVVVVLVVVVVVAGGGGGGGGRRWRWWWWSPEMLAGVGGGGRRRRRRRWWWSPEKEEVVVVVGGEVRRWRSSTLAPESLVLRALHSSTNNLHLLLGSYWFDNLGFFLRENLPLCASYLPLGVPNGRVHLRASLTFSHTAKASILHTFFKSLLGTPLPASDNLNLSHLVQSTSLDSSQAASLIRPLTLEEIRDALFPMNDNSSPGPDGFGHAFFKRNWDLVKHDLLVALADFHSLSTDMLHINKSHIVLLPKKAGANKPENFCPMSLQNCCLKVHSKCLTLHLRGLIPYHVHPDQTGFISGRSIAENFVYAADIVQPAIGALPYYGL</sequence>
<comment type="caution">
    <text evidence="1">The sequence shown here is derived from an EMBL/GenBank/DDBJ whole genome shotgun (WGS) entry which is preliminary data.</text>
</comment>
<keyword evidence="2" id="KW-1185">Reference proteome</keyword>
<dbReference type="PANTHER" id="PTHR46890">
    <property type="entry name" value="NON-LTR RETROLELEMENT REVERSE TRANSCRIPTASE-LIKE PROTEIN-RELATED"/>
    <property type="match status" value="1"/>
</dbReference>